<dbReference type="EMBL" id="JAGMVJ010000018">
    <property type="protein sequence ID" value="KAH7077089.1"/>
    <property type="molecule type" value="Genomic_DNA"/>
</dbReference>
<reference evidence="2" key="1">
    <citation type="journal article" date="2021" name="Nat. Commun.">
        <title>Genetic determinants of endophytism in the Arabidopsis root mycobiome.</title>
        <authorList>
            <person name="Mesny F."/>
            <person name="Miyauchi S."/>
            <person name="Thiergart T."/>
            <person name="Pickel B."/>
            <person name="Atanasova L."/>
            <person name="Karlsson M."/>
            <person name="Huettel B."/>
            <person name="Barry K.W."/>
            <person name="Haridas S."/>
            <person name="Chen C."/>
            <person name="Bauer D."/>
            <person name="Andreopoulos W."/>
            <person name="Pangilinan J."/>
            <person name="LaButti K."/>
            <person name="Riley R."/>
            <person name="Lipzen A."/>
            <person name="Clum A."/>
            <person name="Drula E."/>
            <person name="Henrissat B."/>
            <person name="Kohler A."/>
            <person name="Grigoriev I.V."/>
            <person name="Martin F.M."/>
            <person name="Hacquard S."/>
        </authorList>
    </citation>
    <scope>NUCLEOTIDE SEQUENCE</scope>
    <source>
        <strain evidence="2">MPI-SDFR-AT-0120</strain>
    </source>
</reference>
<dbReference type="InterPro" id="IPR011333">
    <property type="entry name" value="SKP1/BTB/POZ_sf"/>
</dbReference>
<dbReference type="Gene3D" id="3.30.710.10">
    <property type="entry name" value="Potassium Channel Kv1.1, Chain A"/>
    <property type="match status" value="1"/>
</dbReference>
<name>A0A8K0QXD0_9PLEO</name>
<dbReference type="PANTHER" id="PTHR47843">
    <property type="entry name" value="BTB DOMAIN-CONTAINING PROTEIN-RELATED"/>
    <property type="match status" value="1"/>
</dbReference>
<evidence type="ECO:0000259" key="1">
    <source>
        <dbReference type="PROSITE" id="PS50097"/>
    </source>
</evidence>
<dbReference type="Proteomes" id="UP000813461">
    <property type="component" value="Unassembled WGS sequence"/>
</dbReference>
<dbReference type="SUPFAM" id="SSF54695">
    <property type="entry name" value="POZ domain"/>
    <property type="match status" value="1"/>
</dbReference>
<feature type="domain" description="BTB" evidence="1">
    <location>
        <begin position="37"/>
        <end position="103"/>
    </location>
</feature>
<protein>
    <recommendedName>
        <fullName evidence="1">BTB domain-containing protein</fullName>
    </recommendedName>
</protein>
<sequence length="242" mass="27114">MAIPVAAIPIVKEPVLQCVTCTHTGTTLPEGGFDKLASVLVGRGENTKEFQVHRGVLVQSSTSFQQTLANAKPREKMKLPFESPETFETVVYWLYSNRFWSPTSATDSKIPLSYEQILAVYYCADEHGMQALQNATLTLFYQKLAEEWKAPTTQLSKIYGNTAAGSPLRKLVVDFMAQTWSFDLDLNSHMLPHGFLIDVLNMLRDLGKAPGSGVNKQKWFAEMNESFCGRYHDHGERVSDKS</sequence>
<evidence type="ECO:0000313" key="2">
    <source>
        <dbReference type="EMBL" id="KAH7077089.1"/>
    </source>
</evidence>
<proteinExistence type="predicted"/>
<dbReference type="AlphaFoldDB" id="A0A8K0QXD0"/>
<dbReference type="OrthoDB" id="194443at2759"/>
<comment type="caution">
    <text evidence="2">The sequence shown here is derived from an EMBL/GenBank/DDBJ whole genome shotgun (WGS) entry which is preliminary data.</text>
</comment>
<keyword evidence="3" id="KW-1185">Reference proteome</keyword>
<dbReference type="Pfam" id="PF00651">
    <property type="entry name" value="BTB"/>
    <property type="match status" value="1"/>
</dbReference>
<dbReference type="InterPro" id="IPR000210">
    <property type="entry name" value="BTB/POZ_dom"/>
</dbReference>
<dbReference type="CDD" id="cd18186">
    <property type="entry name" value="BTB_POZ_ZBTB_KLHL-like"/>
    <property type="match status" value="1"/>
</dbReference>
<dbReference type="SMART" id="SM00225">
    <property type="entry name" value="BTB"/>
    <property type="match status" value="1"/>
</dbReference>
<organism evidence="2 3">
    <name type="scientific">Paraphoma chrysanthemicola</name>
    <dbReference type="NCBI Taxonomy" id="798071"/>
    <lineage>
        <taxon>Eukaryota</taxon>
        <taxon>Fungi</taxon>
        <taxon>Dikarya</taxon>
        <taxon>Ascomycota</taxon>
        <taxon>Pezizomycotina</taxon>
        <taxon>Dothideomycetes</taxon>
        <taxon>Pleosporomycetidae</taxon>
        <taxon>Pleosporales</taxon>
        <taxon>Pleosporineae</taxon>
        <taxon>Phaeosphaeriaceae</taxon>
        <taxon>Paraphoma</taxon>
    </lineage>
</organism>
<accession>A0A8K0QXD0</accession>
<dbReference type="PROSITE" id="PS50097">
    <property type="entry name" value="BTB"/>
    <property type="match status" value="1"/>
</dbReference>
<dbReference type="PANTHER" id="PTHR47843:SF2">
    <property type="entry name" value="BTB DOMAIN-CONTAINING PROTEIN"/>
    <property type="match status" value="1"/>
</dbReference>
<evidence type="ECO:0000313" key="3">
    <source>
        <dbReference type="Proteomes" id="UP000813461"/>
    </source>
</evidence>
<gene>
    <name evidence="2" type="ORF">FB567DRAFT_596278</name>
</gene>